<dbReference type="EMBL" id="QYYD01000017">
    <property type="protein sequence ID" value="RJF70548.1"/>
    <property type="molecule type" value="Genomic_DNA"/>
</dbReference>
<dbReference type="AlphaFoldDB" id="A0A418V385"/>
<evidence type="ECO:0000313" key="3">
    <source>
        <dbReference type="EMBL" id="RJF70548.1"/>
    </source>
</evidence>
<feature type="transmembrane region" description="Helical" evidence="1">
    <location>
        <begin position="345"/>
        <end position="364"/>
    </location>
</feature>
<dbReference type="GO" id="GO:0006508">
    <property type="term" value="P:proteolysis"/>
    <property type="evidence" value="ECO:0007669"/>
    <property type="project" value="InterPro"/>
</dbReference>
<feature type="transmembrane region" description="Helical" evidence="1">
    <location>
        <begin position="298"/>
        <end position="319"/>
    </location>
</feature>
<feature type="transmembrane region" description="Helical" evidence="1">
    <location>
        <begin position="470"/>
        <end position="492"/>
    </location>
</feature>
<accession>A0A418V385</accession>
<keyword evidence="1" id="KW-0812">Transmembrane</keyword>
<keyword evidence="1" id="KW-0472">Membrane</keyword>
<dbReference type="OrthoDB" id="9805123at2"/>
<feature type="domain" description="Peptidase S9 prolyl oligopeptidase catalytic" evidence="2">
    <location>
        <begin position="74"/>
        <end position="150"/>
    </location>
</feature>
<dbReference type="GO" id="GO:0008236">
    <property type="term" value="F:serine-type peptidase activity"/>
    <property type="evidence" value="ECO:0007669"/>
    <property type="project" value="InterPro"/>
</dbReference>
<dbReference type="InterPro" id="IPR029058">
    <property type="entry name" value="AB_hydrolase_fold"/>
</dbReference>
<keyword evidence="1" id="KW-1133">Transmembrane helix</keyword>
<protein>
    <submittedName>
        <fullName evidence="3">Alpha/beta hydrolase</fullName>
    </submittedName>
</protein>
<feature type="transmembrane region" description="Helical" evidence="1">
    <location>
        <begin position="384"/>
        <end position="405"/>
    </location>
</feature>
<dbReference type="Proteomes" id="UP000285523">
    <property type="component" value="Unassembled WGS sequence"/>
</dbReference>
<proteinExistence type="predicted"/>
<reference evidence="3 4" key="1">
    <citation type="submission" date="2018-09" db="EMBL/GenBank/DDBJ databases">
        <title>Draft genome sequence of Rhodopseudomonas palustris 2.1.18.</title>
        <authorList>
            <person name="Robertson S.L."/>
            <person name="Meyer T.E."/>
            <person name="Kyndt J.A."/>
        </authorList>
    </citation>
    <scope>NUCLEOTIDE SEQUENCE [LARGE SCALE GENOMIC DNA]</scope>
    <source>
        <strain evidence="3 4">2.1.18</strain>
    </source>
</reference>
<dbReference type="SUPFAM" id="SSF53474">
    <property type="entry name" value="alpha/beta-Hydrolases"/>
    <property type="match status" value="1"/>
</dbReference>
<dbReference type="PANTHER" id="PTHR22946">
    <property type="entry name" value="DIENELACTONE HYDROLASE DOMAIN-CONTAINING PROTEIN-RELATED"/>
    <property type="match status" value="1"/>
</dbReference>
<evidence type="ECO:0000256" key="1">
    <source>
        <dbReference type="SAM" id="Phobius"/>
    </source>
</evidence>
<feature type="transmembrane region" description="Helical" evidence="1">
    <location>
        <begin position="426"/>
        <end position="450"/>
    </location>
</feature>
<comment type="caution">
    <text evidence="3">The sequence shown here is derived from an EMBL/GenBank/DDBJ whole genome shotgun (WGS) entry which is preliminary data.</text>
</comment>
<evidence type="ECO:0000313" key="4">
    <source>
        <dbReference type="Proteomes" id="UP000285523"/>
    </source>
</evidence>
<name>A0A418V385_RHOPL</name>
<sequence length="596" mass="65903">MFFVISAVGAWLVQTSAGQIEVRDLRWETPSGLVLSALLFKPKGVSADKPVPGIVTSHGMLNSREMQDSTYVELARRGYVVLAIDMYGHGFSQVVTGPQRDRARATGMYDGVELIASLPYVDKDKIGITGHSFGGRSANWSMPFDNKRDKPLVSAVLLQTADATYIDPKTKQYFNDYGSRHVGIIADEWDEFFFRQKGADGKMSKPGAFLSTDNAQSFLHFGADPKAVSDKRVADAVYTETIDGKQASRVIYMFQNMTHPWAPFSERSTARIVEFFDRVFGAPVPIDSHSQIWQYKEAFNGLGLIAFAIFLVAFTKWMLETRTFAPLHTPAGPVGPIATTSGQRWLWGGLVVSAIVSAGSYLLLFDPVQNLQPGFRTQYPPLFIGIWAAVNGLFAILFMWAYYRTAGRRDGVDLAATGVTMPARKLWLTVLLAITVVAAAYAIVFAADYLLKVDFRLWVLAVKPFGVDRIPFVLAMLPLFGLYFVANSVALNAFDRFTLLGREWVNTTVVGLFNVLGGVIVLLLQYGTFFTTGEMSPFIQAMEGIYMIPIVVILFVTAVIARKIYRATNNPYLGGLINTLVVTMMTIANTQTLYPS</sequence>
<dbReference type="InterPro" id="IPR001375">
    <property type="entry name" value="Peptidase_S9_cat"/>
</dbReference>
<dbReference type="Pfam" id="PF00326">
    <property type="entry name" value="Peptidase_S9"/>
    <property type="match status" value="1"/>
</dbReference>
<feature type="transmembrane region" description="Helical" evidence="1">
    <location>
        <begin position="573"/>
        <end position="594"/>
    </location>
</feature>
<dbReference type="InterPro" id="IPR050261">
    <property type="entry name" value="FrsA_esterase"/>
</dbReference>
<gene>
    <name evidence="3" type="ORF">D4Q52_17170</name>
</gene>
<organism evidence="3 4">
    <name type="scientific">Rhodopseudomonas palustris</name>
    <dbReference type="NCBI Taxonomy" id="1076"/>
    <lineage>
        <taxon>Bacteria</taxon>
        <taxon>Pseudomonadati</taxon>
        <taxon>Pseudomonadota</taxon>
        <taxon>Alphaproteobacteria</taxon>
        <taxon>Hyphomicrobiales</taxon>
        <taxon>Nitrobacteraceae</taxon>
        <taxon>Rhodopseudomonas</taxon>
    </lineage>
</organism>
<feature type="transmembrane region" description="Helical" evidence="1">
    <location>
        <begin position="544"/>
        <end position="561"/>
    </location>
</feature>
<feature type="transmembrane region" description="Helical" evidence="1">
    <location>
        <begin position="504"/>
        <end position="524"/>
    </location>
</feature>
<evidence type="ECO:0000259" key="2">
    <source>
        <dbReference type="Pfam" id="PF00326"/>
    </source>
</evidence>
<dbReference type="Gene3D" id="3.40.50.1820">
    <property type="entry name" value="alpha/beta hydrolase"/>
    <property type="match status" value="1"/>
</dbReference>
<keyword evidence="3" id="KW-0378">Hydrolase</keyword>